<keyword evidence="2" id="KW-1133">Transmembrane helix</keyword>
<evidence type="ECO:0000256" key="2">
    <source>
        <dbReference type="SAM" id="Phobius"/>
    </source>
</evidence>
<sequence>MSFQMDIAVAVAAATIIFVSIGCYYVAIWRLAQRHGQLPVYESHTFSANTMEIAVILAGTGLLLVIIMCGYFIFTNRRRNEQQLPVHRPTPHSDADSHTVHSVSSAQSIDRRPGSSLWSPRSVNSEETYSASSGPGSSDDNPIVIPQPAAHVSIRVTADDTVAPVQVYSWRSTIPAAGCPKSN</sequence>
<protein>
    <submittedName>
        <fullName evidence="3">Uncharacterized protein</fullName>
    </submittedName>
</protein>
<keyword evidence="4" id="KW-1185">Reference proteome</keyword>
<dbReference type="AlphaFoldDB" id="A0AA39Z9D8"/>
<comment type="caution">
    <text evidence="3">The sequence shown here is derived from an EMBL/GenBank/DDBJ whole genome shotgun (WGS) entry which is preliminary data.</text>
</comment>
<evidence type="ECO:0000313" key="4">
    <source>
        <dbReference type="Proteomes" id="UP001174997"/>
    </source>
</evidence>
<organism evidence="3 4">
    <name type="scientific">Cercophora samala</name>
    <dbReference type="NCBI Taxonomy" id="330535"/>
    <lineage>
        <taxon>Eukaryota</taxon>
        <taxon>Fungi</taxon>
        <taxon>Dikarya</taxon>
        <taxon>Ascomycota</taxon>
        <taxon>Pezizomycotina</taxon>
        <taxon>Sordariomycetes</taxon>
        <taxon>Sordariomycetidae</taxon>
        <taxon>Sordariales</taxon>
        <taxon>Lasiosphaeriaceae</taxon>
        <taxon>Cercophora</taxon>
    </lineage>
</organism>
<gene>
    <name evidence="3" type="ORF">QBC41DRAFT_304958</name>
</gene>
<keyword evidence="2" id="KW-0812">Transmembrane</keyword>
<proteinExistence type="predicted"/>
<feature type="transmembrane region" description="Helical" evidence="2">
    <location>
        <begin position="51"/>
        <end position="74"/>
    </location>
</feature>
<feature type="transmembrane region" description="Helical" evidence="2">
    <location>
        <begin position="7"/>
        <end position="31"/>
    </location>
</feature>
<dbReference type="Proteomes" id="UP001174997">
    <property type="component" value="Unassembled WGS sequence"/>
</dbReference>
<dbReference type="EMBL" id="JAULSY010000083">
    <property type="protein sequence ID" value="KAK0666724.1"/>
    <property type="molecule type" value="Genomic_DNA"/>
</dbReference>
<feature type="compositionally biased region" description="Polar residues" evidence="1">
    <location>
        <begin position="116"/>
        <end position="140"/>
    </location>
</feature>
<accession>A0AA39Z9D8</accession>
<name>A0AA39Z9D8_9PEZI</name>
<reference evidence="3" key="1">
    <citation type="submission" date="2023-06" db="EMBL/GenBank/DDBJ databases">
        <title>Genome-scale phylogeny and comparative genomics of the fungal order Sordariales.</title>
        <authorList>
            <consortium name="Lawrence Berkeley National Laboratory"/>
            <person name="Hensen N."/>
            <person name="Bonometti L."/>
            <person name="Westerberg I."/>
            <person name="Brannstrom I.O."/>
            <person name="Guillou S."/>
            <person name="Cros-Aarteil S."/>
            <person name="Calhoun S."/>
            <person name="Haridas S."/>
            <person name="Kuo A."/>
            <person name="Mondo S."/>
            <person name="Pangilinan J."/>
            <person name="Riley R."/>
            <person name="Labutti K."/>
            <person name="Andreopoulos B."/>
            <person name="Lipzen A."/>
            <person name="Chen C."/>
            <person name="Yanf M."/>
            <person name="Daum C."/>
            <person name="Ng V."/>
            <person name="Clum A."/>
            <person name="Steindorff A."/>
            <person name="Ohm R."/>
            <person name="Martin F."/>
            <person name="Silar P."/>
            <person name="Natvig D."/>
            <person name="Lalanne C."/>
            <person name="Gautier V."/>
            <person name="Ament-Velasquez S.L."/>
            <person name="Kruys A."/>
            <person name="Hutchinson M.I."/>
            <person name="Powell A.J."/>
            <person name="Barry K."/>
            <person name="Miller A.N."/>
            <person name="Grigoriev I.V."/>
            <person name="Debuchy R."/>
            <person name="Gladieux P."/>
            <person name="Thoren M.H."/>
            <person name="Johannesson H."/>
        </authorList>
    </citation>
    <scope>NUCLEOTIDE SEQUENCE</scope>
    <source>
        <strain evidence="3">CBS 307.81</strain>
    </source>
</reference>
<evidence type="ECO:0000313" key="3">
    <source>
        <dbReference type="EMBL" id="KAK0666724.1"/>
    </source>
</evidence>
<feature type="region of interest" description="Disordered" evidence="1">
    <location>
        <begin position="85"/>
        <end position="145"/>
    </location>
</feature>
<keyword evidence="2" id="KW-0472">Membrane</keyword>
<evidence type="ECO:0000256" key="1">
    <source>
        <dbReference type="SAM" id="MobiDB-lite"/>
    </source>
</evidence>